<evidence type="ECO:0000256" key="1">
    <source>
        <dbReference type="SAM" id="Phobius"/>
    </source>
</evidence>
<dbReference type="Proteomes" id="UP001501479">
    <property type="component" value="Unassembled WGS sequence"/>
</dbReference>
<keyword evidence="1" id="KW-0472">Membrane</keyword>
<dbReference type="PANTHER" id="PTHR23028">
    <property type="entry name" value="ACETYLTRANSFERASE"/>
    <property type="match status" value="1"/>
</dbReference>
<evidence type="ECO:0000259" key="3">
    <source>
        <dbReference type="Pfam" id="PF19040"/>
    </source>
</evidence>
<dbReference type="InterPro" id="IPR050879">
    <property type="entry name" value="Acyltransferase_3"/>
</dbReference>
<dbReference type="Pfam" id="PF19040">
    <property type="entry name" value="SGNH"/>
    <property type="match status" value="1"/>
</dbReference>
<feature type="transmembrane region" description="Helical" evidence="1">
    <location>
        <begin position="12"/>
        <end position="30"/>
    </location>
</feature>
<feature type="domain" description="SGNH" evidence="3">
    <location>
        <begin position="399"/>
        <end position="605"/>
    </location>
</feature>
<dbReference type="RefSeq" id="WP_344963404.1">
    <property type="nucleotide sequence ID" value="NZ_BAABDS010000015.1"/>
</dbReference>
<gene>
    <name evidence="4" type="ORF">GCM10022421_12290</name>
</gene>
<feature type="transmembrane region" description="Helical" evidence="1">
    <location>
        <begin position="284"/>
        <end position="305"/>
    </location>
</feature>
<feature type="transmembrane region" description="Helical" evidence="1">
    <location>
        <begin position="317"/>
        <end position="339"/>
    </location>
</feature>
<dbReference type="Pfam" id="PF01757">
    <property type="entry name" value="Acyl_transf_3"/>
    <property type="match status" value="1"/>
</dbReference>
<comment type="caution">
    <text evidence="4">The sequence shown here is derived from an EMBL/GenBank/DDBJ whole genome shotgun (WGS) entry which is preliminary data.</text>
</comment>
<dbReference type="InterPro" id="IPR002656">
    <property type="entry name" value="Acyl_transf_3_dom"/>
</dbReference>
<reference evidence="5" key="1">
    <citation type="journal article" date="2019" name="Int. J. Syst. Evol. Microbiol.">
        <title>The Global Catalogue of Microorganisms (GCM) 10K type strain sequencing project: providing services to taxonomists for standard genome sequencing and annotation.</title>
        <authorList>
            <consortium name="The Broad Institute Genomics Platform"/>
            <consortium name="The Broad Institute Genome Sequencing Center for Infectious Disease"/>
            <person name="Wu L."/>
            <person name="Ma J."/>
        </authorList>
    </citation>
    <scope>NUCLEOTIDE SEQUENCE [LARGE SCALE GENOMIC DNA]</scope>
    <source>
        <strain evidence="5">JCM 17329</strain>
    </source>
</reference>
<feature type="transmembrane region" description="Helical" evidence="1">
    <location>
        <begin position="165"/>
        <end position="183"/>
    </location>
</feature>
<keyword evidence="4" id="KW-0808">Transferase</keyword>
<proteinExistence type="predicted"/>
<feature type="transmembrane region" description="Helical" evidence="1">
    <location>
        <begin position="351"/>
        <end position="368"/>
    </location>
</feature>
<evidence type="ECO:0000259" key="2">
    <source>
        <dbReference type="Pfam" id="PF01757"/>
    </source>
</evidence>
<feature type="transmembrane region" description="Helical" evidence="1">
    <location>
        <begin position="227"/>
        <end position="245"/>
    </location>
</feature>
<accession>A0ABP7DN16</accession>
<protein>
    <submittedName>
        <fullName evidence="4">Acyltransferase family protein</fullName>
    </submittedName>
</protein>
<dbReference type="EMBL" id="BAABDS010000015">
    <property type="protein sequence ID" value="GAA3706746.1"/>
    <property type="molecule type" value="Genomic_DNA"/>
</dbReference>
<feature type="transmembrane region" description="Helical" evidence="1">
    <location>
        <begin position="36"/>
        <end position="54"/>
    </location>
</feature>
<keyword evidence="5" id="KW-1185">Reference proteome</keyword>
<feature type="transmembrane region" description="Helical" evidence="1">
    <location>
        <begin position="139"/>
        <end position="158"/>
    </location>
</feature>
<sequence>MSNTAYRQDIQGLRAIAVLAVMTFHLNPVWLPGGFVGVDIFLVISGFLISSILLHKKAKPEYQLLSTLNYFYRSRLKRIAPAYFTVLIVVTLLAAVLFLPADFATYRGGLKKAAWFNSNSYFATFGDYFAPANHEQPLLHTWSLAIEIQFYLLAPFIFLLFPKRLLNWLLPLSIIALTAYAEYRLRMLGLEQATYYSLIARLPAFFMGAWVALLIGKKDGFRLGDRCKRTLIWLAIALIATSLCVPKLTGYFPGIAGLTPITGAALIIFLNASNPITQFLSSRILVWIGALSYSLYLWHWPVLAFMRYYTGAAILNWQYNLAFVLLTVALATASFYWIETPLRLKRSKKQILGYASLAAVVVLTAVGMKKMNAYYTPEPLPVEYTRYADPKTICHGQIVGNCLKGDLSSDKEVLVIGDSHAAMLNHFFDYLGKELAFKARVITASSCVTIPEFNYQRIPEYSHKACLAQIEEAKGYLKEAEVVFIAASWDNNLKYKHFEAALDGLVQSKPETKFFVISQEPRLSRNPLRARRFEYLGFNSVVEVNPSYKKANHILEDKCGQYVNLSLLDLTGLKVFELPPFYQGDMVYYDEHHINEVASKIYAKQALTTFKNLDI</sequence>
<feature type="transmembrane region" description="Helical" evidence="1">
    <location>
        <begin position="195"/>
        <end position="215"/>
    </location>
</feature>
<keyword evidence="1" id="KW-1133">Transmembrane helix</keyword>
<dbReference type="PANTHER" id="PTHR23028:SF53">
    <property type="entry name" value="ACYL_TRANSF_3 DOMAIN-CONTAINING PROTEIN"/>
    <property type="match status" value="1"/>
</dbReference>
<name>A0ABP7DN16_9GAMM</name>
<evidence type="ECO:0000313" key="4">
    <source>
        <dbReference type="EMBL" id="GAA3706746.1"/>
    </source>
</evidence>
<keyword evidence="4" id="KW-0012">Acyltransferase</keyword>
<dbReference type="GO" id="GO:0016746">
    <property type="term" value="F:acyltransferase activity"/>
    <property type="evidence" value="ECO:0007669"/>
    <property type="project" value="UniProtKB-KW"/>
</dbReference>
<feature type="transmembrane region" description="Helical" evidence="1">
    <location>
        <begin position="251"/>
        <end position="272"/>
    </location>
</feature>
<feature type="domain" description="Acyltransferase 3" evidence="2">
    <location>
        <begin position="9"/>
        <end position="334"/>
    </location>
</feature>
<dbReference type="InterPro" id="IPR043968">
    <property type="entry name" value="SGNH"/>
</dbReference>
<organism evidence="4 5">
    <name type="scientific">Oceanisphaera sediminis</name>
    <dbReference type="NCBI Taxonomy" id="981381"/>
    <lineage>
        <taxon>Bacteria</taxon>
        <taxon>Pseudomonadati</taxon>
        <taxon>Pseudomonadota</taxon>
        <taxon>Gammaproteobacteria</taxon>
        <taxon>Aeromonadales</taxon>
        <taxon>Aeromonadaceae</taxon>
        <taxon>Oceanisphaera</taxon>
    </lineage>
</organism>
<keyword evidence="1" id="KW-0812">Transmembrane</keyword>
<evidence type="ECO:0000313" key="5">
    <source>
        <dbReference type="Proteomes" id="UP001501479"/>
    </source>
</evidence>
<feature type="transmembrane region" description="Helical" evidence="1">
    <location>
        <begin position="82"/>
        <end position="101"/>
    </location>
</feature>